<dbReference type="GO" id="GO:0016020">
    <property type="term" value="C:membrane"/>
    <property type="evidence" value="ECO:0007669"/>
    <property type="project" value="UniProtKB-SubCell"/>
</dbReference>
<dbReference type="InterPro" id="IPR036286">
    <property type="entry name" value="LexA/Signal_pep-like_sf"/>
</dbReference>
<dbReference type="AlphaFoldDB" id="A0A0Q3X0V2"/>
<dbReference type="EMBL" id="LJJC01000004">
    <property type="protein sequence ID" value="KQL55499.1"/>
    <property type="molecule type" value="Genomic_DNA"/>
</dbReference>
<dbReference type="GO" id="GO:0009003">
    <property type="term" value="F:signal peptidase activity"/>
    <property type="evidence" value="ECO:0007669"/>
    <property type="project" value="UniProtKB-EC"/>
</dbReference>
<evidence type="ECO:0000256" key="3">
    <source>
        <dbReference type="ARBA" id="ARBA00022989"/>
    </source>
</evidence>
<evidence type="ECO:0000313" key="7">
    <source>
        <dbReference type="EMBL" id="KQL55499.1"/>
    </source>
</evidence>
<reference evidence="7 8" key="1">
    <citation type="submission" date="2015-09" db="EMBL/GenBank/DDBJ databases">
        <title>Genome sequencing project for genomic taxonomy and phylogenomics of Bacillus-like bacteria.</title>
        <authorList>
            <person name="Liu B."/>
            <person name="Wang J."/>
            <person name="Zhu Y."/>
            <person name="Liu G."/>
            <person name="Chen Q."/>
            <person name="Chen Z."/>
            <person name="Lan J."/>
            <person name="Che J."/>
            <person name="Ge C."/>
            <person name="Shi H."/>
            <person name="Pan Z."/>
            <person name="Liu X."/>
        </authorList>
    </citation>
    <scope>NUCLEOTIDE SEQUENCE [LARGE SCALE GENOMIC DNA]</scope>
    <source>
        <strain evidence="7 8">LMG 18435</strain>
    </source>
</reference>
<dbReference type="GO" id="GO:0006465">
    <property type="term" value="P:signal peptide processing"/>
    <property type="evidence" value="ECO:0007669"/>
    <property type="project" value="UniProtKB-UniRule"/>
</dbReference>
<comment type="caution">
    <text evidence="7">The sequence shown here is derived from an EMBL/GenBank/DDBJ whole genome shotgun (WGS) entry which is preliminary data.</text>
</comment>
<protein>
    <recommendedName>
        <fullName evidence="5">Signal peptidase I</fullName>
        <ecNumber evidence="5">3.4.21.89</ecNumber>
    </recommendedName>
</protein>
<gene>
    <name evidence="7" type="ORF">AN964_13590</name>
</gene>
<accession>A0A0Q3X0V2</accession>
<keyword evidence="8" id="KW-1185">Reference proteome</keyword>
<comment type="subcellular location">
    <subcellularLocation>
        <location evidence="1">Membrane</location>
    </subcellularLocation>
</comment>
<evidence type="ECO:0000256" key="1">
    <source>
        <dbReference type="ARBA" id="ARBA00004370"/>
    </source>
</evidence>
<dbReference type="PATRIC" id="fig|157838.3.peg.3021"/>
<evidence type="ECO:0000256" key="2">
    <source>
        <dbReference type="ARBA" id="ARBA00022692"/>
    </source>
</evidence>
<dbReference type="PRINTS" id="PR00728">
    <property type="entry name" value="SIGNALPTASE"/>
</dbReference>
<dbReference type="PANTHER" id="PTHR10806">
    <property type="entry name" value="SIGNAL PEPTIDASE COMPLEX CATALYTIC SUBUNIT SEC11"/>
    <property type="match status" value="1"/>
</dbReference>
<dbReference type="EC" id="3.4.21.89" evidence="5"/>
<dbReference type="GO" id="GO:0004252">
    <property type="term" value="F:serine-type endopeptidase activity"/>
    <property type="evidence" value="ECO:0007669"/>
    <property type="project" value="UniProtKB-UniRule"/>
</dbReference>
<dbReference type="Proteomes" id="UP000051888">
    <property type="component" value="Unassembled WGS sequence"/>
</dbReference>
<dbReference type="NCBIfam" id="NF046067">
    <property type="entry name" value="SigPepSipWBacil"/>
    <property type="match status" value="1"/>
</dbReference>
<dbReference type="InterPro" id="IPR001733">
    <property type="entry name" value="Peptidase_S26B"/>
</dbReference>
<sequence>MKKIFRISGRVISGIVLVLMCCLVILVLSSRASGGEPTIFGYQVKVVLSGSMEPTFKTGSIIAIKLGDSKSSYHKKDVITFKDGEKLITHRIIKVKEVNGQPLYKTKGDNNDAPDMNMVMPKNVVGKYTNFTIPYMGYVINYATSKIGAALLLIIPGVMLVLSSVWSILRTMKEVEVKNA</sequence>
<dbReference type="InterPro" id="IPR019533">
    <property type="entry name" value="Peptidase_S26"/>
</dbReference>
<dbReference type="NCBIfam" id="TIGR02228">
    <property type="entry name" value="sigpep_I_arch"/>
    <property type="match status" value="1"/>
</dbReference>
<evidence type="ECO:0000313" key="8">
    <source>
        <dbReference type="Proteomes" id="UP000051888"/>
    </source>
</evidence>
<keyword evidence="3 6" id="KW-1133">Transmembrane helix</keyword>
<dbReference type="RefSeq" id="WP_055741241.1">
    <property type="nucleotide sequence ID" value="NZ_JAAIWL010000008.1"/>
</dbReference>
<dbReference type="STRING" id="157838.AN964_13590"/>
<dbReference type="SUPFAM" id="SSF51306">
    <property type="entry name" value="LexA/Signal peptidase"/>
    <property type="match status" value="1"/>
</dbReference>
<dbReference type="OrthoDB" id="2243765at2"/>
<keyword evidence="4 6" id="KW-0472">Membrane</keyword>
<proteinExistence type="predicted"/>
<evidence type="ECO:0000256" key="5">
    <source>
        <dbReference type="NCBIfam" id="TIGR02228"/>
    </source>
</evidence>
<keyword evidence="2 6" id="KW-0812">Transmembrane</keyword>
<name>A0A0Q3X0V2_9BACI</name>
<feature type="transmembrane region" description="Helical" evidence="6">
    <location>
        <begin position="147"/>
        <end position="169"/>
    </location>
</feature>
<evidence type="ECO:0000256" key="6">
    <source>
        <dbReference type="SAM" id="Phobius"/>
    </source>
</evidence>
<dbReference type="PANTHER" id="PTHR10806:SF6">
    <property type="entry name" value="SIGNAL PEPTIDASE COMPLEX CATALYTIC SUBUNIT SEC11"/>
    <property type="match status" value="1"/>
</dbReference>
<organism evidence="7 8">
    <name type="scientific">Heyndrickxia shackletonii</name>
    <dbReference type="NCBI Taxonomy" id="157838"/>
    <lineage>
        <taxon>Bacteria</taxon>
        <taxon>Bacillati</taxon>
        <taxon>Bacillota</taxon>
        <taxon>Bacilli</taxon>
        <taxon>Bacillales</taxon>
        <taxon>Bacillaceae</taxon>
        <taxon>Heyndrickxia</taxon>
    </lineage>
</organism>
<evidence type="ECO:0000256" key="4">
    <source>
        <dbReference type="ARBA" id="ARBA00023136"/>
    </source>
</evidence>
<dbReference type="CDD" id="cd06530">
    <property type="entry name" value="S26_SPase_I"/>
    <property type="match status" value="1"/>
</dbReference>